<dbReference type="AlphaFoldDB" id="A0A4Y9XL65"/>
<evidence type="ECO:0000256" key="3">
    <source>
        <dbReference type="SAM" id="Phobius"/>
    </source>
</evidence>
<dbReference type="InterPro" id="IPR016812">
    <property type="entry name" value="PPase_methylesterase_euk"/>
</dbReference>
<protein>
    <submittedName>
        <fullName evidence="4">Uncharacterized protein</fullName>
    </submittedName>
</protein>
<keyword evidence="2" id="KW-0378">Hydrolase</keyword>
<evidence type="ECO:0000256" key="1">
    <source>
        <dbReference type="ARBA" id="ARBA00022487"/>
    </source>
</evidence>
<evidence type="ECO:0000256" key="2">
    <source>
        <dbReference type="ARBA" id="ARBA00022801"/>
    </source>
</evidence>
<keyword evidence="3" id="KW-0812">Transmembrane</keyword>
<feature type="transmembrane region" description="Helical" evidence="3">
    <location>
        <begin position="117"/>
        <end position="148"/>
    </location>
</feature>
<reference evidence="4 5" key="1">
    <citation type="submission" date="2019-01" db="EMBL/GenBank/DDBJ databases">
        <title>Genome sequencing of the rare red list fungi Fomitopsis rosea.</title>
        <authorList>
            <person name="Buettner E."/>
            <person name="Kellner H."/>
        </authorList>
    </citation>
    <scope>NUCLEOTIDE SEQUENCE [LARGE SCALE GENOMIC DNA]</scope>
    <source>
        <strain evidence="4 5">DSM 105464</strain>
    </source>
</reference>
<keyword evidence="1" id="KW-0719">Serine esterase</keyword>
<dbReference type="EMBL" id="SEKV01001705">
    <property type="protein sequence ID" value="TFY50093.1"/>
    <property type="molecule type" value="Genomic_DNA"/>
</dbReference>
<dbReference type="GO" id="GO:0051723">
    <property type="term" value="F:protein methylesterase activity"/>
    <property type="evidence" value="ECO:0007669"/>
    <property type="project" value="InterPro"/>
</dbReference>
<dbReference type="PANTHER" id="PTHR14189:SF0">
    <property type="entry name" value="PROTEIN PHOSPHATASE METHYLESTERASE 1"/>
    <property type="match status" value="1"/>
</dbReference>
<sequence>VNPRGAPNDALPPRRAPRRLRGQEEVIEWHLKTNAVRNPLSARVSVPAIIQPAPEGTVSAWIWQTPLRSTAPYWTSWFTSLSKLFLTARTARLLVLAGAERLDRELMISQMQGKFQLTVVTGVGHMLTLITDAMSACASSILLVVVTWVNSSLRKPSTLVALHCMLMTCAVLLYLFGLIGITTMHWSTQADMWDAAITSVP</sequence>
<keyword evidence="3" id="KW-0472">Membrane</keyword>
<dbReference type="Proteomes" id="UP000298390">
    <property type="component" value="Unassembled WGS sequence"/>
</dbReference>
<keyword evidence="3" id="KW-1133">Transmembrane helix</keyword>
<dbReference type="InterPro" id="IPR029058">
    <property type="entry name" value="AB_hydrolase_fold"/>
</dbReference>
<proteinExistence type="predicted"/>
<accession>A0A4Y9XL65</accession>
<organism evidence="4 5">
    <name type="scientific">Rhodofomes roseus</name>
    <dbReference type="NCBI Taxonomy" id="34475"/>
    <lineage>
        <taxon>Eukaryota</taxon>
        <taxon>Fungi</taxon>
        <taxon>Dikarya</taxon>
        <taxon>Basidiomycota</taxon>
        <taxon>Agaricomycotina</taxon>
        <taxon>Agaricomycetes</taxon>
        <taxon>Polyporales</taxon>
        <taxon>Rhodofomes</taxon>
    </lineage>
</organism>
<dbReference type="PANTHER" id="PTHR14189">
    <property type="entry name" value="PROTEIN PHOSPHATASE METHYLESTERASE-1 RELATED"/>
    <property type="match status" value="1"/>
</dbReference>
<gene>
    <name evidence="4" type="ORF">EVJ58_g11195</name>
</gene>
<evidence type="ECO:0000313" key="5">
    <source>
        <dbReference type="Proteomes" id="UP000298390"/>
    </source>
</evidence>
<name>A0A4Y9XL65_9APHY</name>
<dbReference type="STRING" id="34475.A0A4Y9XL65"/>
<comment type="caution">
    <text evidence="4">The sequence shown here is derived from an EMBL/GenBank/DDBJ whole genome shotgun (WGS) entry which is preliminary data.</text>
</comment>
<dbReference type="Gene3D" id="3.40.50.1820">
    <property type="entry name" value="alpha/beta hydrolase"/>
    <property type="match status" value="1"/>
</dbReference>
<feature type="non-terminal residue" evidence="4">
    <location>
        <position position="1"/>
    </location>
</feature>
<feature type="transmembrane region" description="Helical" evidence="3">
    <location>
        <begin position="160"/>
        <end position="182"/>
    </location>
</feature>
<evidence type="ECO:0000313" key="4">
    <source>
        <dbReference type="EMBL" id="TFY50093.1"/>
    </source>
</evidence>